<dbReference type="Proteomes" id="UP000616779">
    <property type="component" value="Unassembled WGS sequence"/>
</dbReference>
<dbReference type="EMBL" id="WHOA01000041">
    <property type="protein sequence ID" value="NOU71176.1"/>
    <property type="molecule type" value="Genomic_DNA"/>
</dbReference>
<protein>
    <submittedName>
        <fullName evidence="2">DUF2012 domain-containing protein</fullName>
    </submittedName>
</protein>
<accession>A0ABX1XT80</accession>
<sequence>MDHIRVSQLKTRVSLVVCVIDAITSKTPLGNTTTVYLEGTRSKAIHKTNGSYIFNDLPPGDYRLKVSNEHYFQEQTLITVGTDNFIEVVQLKPLPSYPFSQGTGLIRVMLQDAAGAPLRDAQLQAMILSEECARARIMADQVDKGAREVTLGSFTGVIAVGDSYLLRGRGPKAAEEQIRIAQVLEHQKRFRLVNKLTKAFTRGALLLPVQETRVTERGEAVIAFRGNRIPSFQTELAITYGEDRRHIMKEVIVAEGTTTNLGIIRLT</sequence>
<keyword evidence="3" id="KW-1185">Reference proteome</keyword>
<evidence type="ECO:0000313" key="3">
    <source>
        <dbReference type="Proteomes" id="UP000616779"/>
    </source>
</evidence>
<evidence type="ECO:0000259" key="1">
    <source>
        <dbReference type="Pfam" id="PF09430"/>
    </source>
</evidence>
<dbReference type="Pfam" id="PF09430">
    <property type="entry name" value="EMC7_beta-sandw"/>
    <property type="match status" value="1"/>
</dbReference>
<proteinExistence type="predicted"/>
<gene>
    <name evidence="2" type="ORF">GC098_07000</name>
</gene>
<dbReference type="Gene3D" id="2.60.40.1120">
    <property type="entry name" value="Carboxypeptidase-like, regulatory domain"/>
    <property type="match status" value="1"/>
</dbReference>
<evidence type="ECO:0000313" key="2">
    <source>
        <dbReference type="EMBL" id="NOU71176.1"/>
    </source>
</evidence>
<dbReference type="SUPFAM" id="SSF49452">
    <property type="entry name" value="Starch-binding domain-like"/>
    <property type="match status" value="1"/>
</dbReference>
<reference evidence="2 3" key="1">
    <citation type="submission" date="2019-10" db="EMBL/GenBank/DDBJ databases">
        <title>Description of Paenibacillus terrestris sp. nov.</title>
        <authorList>
            <person name="Carlier A."/>
            <person name="Qi S."/>
        </authorList>
    </citation>
    <scope>NUCLEOTIDE SEQUENCE [LARGE SCALE GENOMIC DNA]</scope>
    <source>
        <strain evidence="2 3">LMG 31458</strain>
    </source>
</reference>
<dbReference type="InterPro" id="IPR013784">
    <property type="entry name" value="Carb-bd-like_fold"/>
</dbReference>
<feature type="domain" description="ER membrane protein complex subunit 7 beta-sandwich" evidence="1">
    <location>
        <begin position="30"/>
        <end position="81"/>
    </location>
</feature>
<dbReference type="RefSeq" id="WP_171642341.1">
    <property type="nucleotide sequence ID" value="NZ_WHOA01000041.1"/>
</dbReference>
<organism evidence="2 3">
    <name type="scientific">Paenibacillus phytorum</name>
    <dbReference type="NCBI Taxonomy" id="2654977"/>
    <lineage>
        <taxon>Bacteria</taxon>
        <taxon>Bacillati</taxon>
        <taxon>Bacillota</taxon>
        <taxon>Bacilli</taxon>
        <taxon>Bacillales</taxon>
        <taxon>Paenibacillaceae</taxon>
        <taxon>Paenibacillus</taxon>
    </lineage>
</organism>
<comment type="caution">
    <text evidence="2">The sequence shown here is derived from an EMBL/GenBank/DDBJ whole genome shotgun (WGS) entry which is preliminary data.</text>
</comment>
<dbReference type="InterPro" id="IPR019008">
    <property type="entry name" value="Beta_sandwich_EMC7"/>
</dbReference>
<name>A0ABX1XT80_9BACL</name>